<accession>A0A854Q5K6</accession>
<gene>
    <name evidence="2" type="ORF">C361_05682</name>
</gene>
<organism evidence="2 3">
    <name type="scientific">Cryptococcus neoformans Tu259-1</name>
    <dbReference type="NCBI Taxonomy" id="1230072"/>
    <lineage>
        <taxon>Eukaryota</taxon>
        <taxon>Fungi</taxon>
        <taxon>Dikarya</taxon>
        <taxon>Basidiomycota</taxon>
        <taxon>Agaricomycotina</taxon>
        <taxon>Tremellomycetes</taxon>
        <taxon>Tremellales</taxon>
        <taxon>Cryptococcaceae</taxon>
        <taxon>Cryptococcus</taxon>
        <taxon>Cryptococcus neoformans species complex</taxon>
    </lineage>
</organism>
<evidence type="ECO:0000313" key="3">
    <source>
        <dbReference type="Proteomes" id="UP000199727"/>
    </source>
</evidence>
<feature type="compositionally biased region" description="Basic residues" evidence="1">
    <location>
        <begin position="157"/>
        <end position="170"/>
    </location>
</feature>
<dbReference type="EMBL" id="AMKT01000076">
    <property type="protein sequence ID" value="OXG14382.1"/>
    <property type="molecule type" value="Genomic_DNA"/>
</dbReference>
<reference evidence="2 3" key="1">
    <citation type="submission" date="2017-06" db="EMBL/GenBank/DDBJ databases">
        <title>Global population genomics of the pathogenic fungus Cryptococcus neoformans var. grubii.</title>
        <authorList>
            <person name="Cuomo C."/>
            <person name="Litvintseva A."/>
            <person name="Chen Y."/>
            <person name="Young S."/>
            <person name="Zeng Q."/>
            <person name="Chapman S."/>
            <person name="Gujja S."/>
            <person name="Saif S."/>
            <person name="Birren B."/>
        </authorList>
    </citation>
    <scope>NUCLEOTIDE SEQUENCE [LARGE SCALE GENOMIC DNA]</scope>
    <source>
        <strain evidence="2 3">Tu259-1</strain>
    </source>
</reference>
<name>A0A854Q5K6_CRYNE</name>
<sequence length="170" mass="19445">MQHLHSLSDLLESLPAYLIPFATPKLTSQHDHCHLLCCLCRRVRARKCLKQSLKMALSLSKNFLYPELHRQFLETIEPHFAARGVYKSTSVHKERKDPDLVSKVRRSPIRQSTMDKLLSCPRIFLGLLGISSPAAVRAMLRASKTSLPPRYRDRLGRVHPVHPRSSKGYV</sequence>
<protein>
    <submittedName>
        <fullName evidence="2">Uncharacterized protein</fullName>
    </submittedName>
</protein>
<dbReference type="Proteomes" id="UP000199727">
    <property type="component" value="Unassembled WGS sequence"/>
</dbReference>
<dbReference type="AlphaFoldDB" id="A0A854Q5K6"/>
<proteinExistence type="predicted"/>
<feature type="region of interest" description="Disordered" evidence="1">
    <location>
        <begin position="151"/>
        <end position="170"/>
    </location>
</feature>
<comment type="caution">
    <text evidence="2">The sequence shown here is derived from an EMBL/GenBank/DDBJ whole genome shotgun (WGS) entry which is preliminary data.</text>
</comment>
<evidence type="ECO:0000256" key="1">
    <source>
        <dbReference type="SAM" id="MobiDB-lite"/>
    </source>
</evidence>
<evidence type="ECO:0000313" key="2">
    <source>
        <dbReference type="EMBL" id="OXG14382.1"/>
    </source>
</evidence>